<feature type="transmembrane region" description="Helical" evidence="10">
    <location>
        <begin position="430"/>
        <end position="449"/>
    </location>
</feature>
<proteinExistence type="inferred from homology"/>
<evidence type="ECO:0000256" key="2">
    <source>
        <dbReference type="ARBA" id="ARBA00008583"/>
    </source>
</evidence>
<name>A0A1H4VL32_9MICC</name>
<reference evidence="12 13" key="1">
    <citation type="submission" date="2016-10" db="EMBL/GenBank/DDBJ databases">
        <authorList>
            <person name="de Groot N.N."/>
        </authorList>
    </citation>
    <scope>NUCLEOTIDE SEQUENCE [LARGE SCALE GENOMIC DNA]</scope>
    <source>
        <strain evidence="12 13">DSM 10495</strain>
    </source>
</reference>
<feature type="transmembrane region" description="Helical" evidence="10">
    <location>
        <begin position="155"/>
        <end position="176"/>
    </location>
</feature>
<keyword evidence="3" id="KW-0813">Transport</keyword>
<dbReference type="EMBL" id="FNSN01000004">
    <property type="protein sequence ID" value="SEC81842.1"/>
    <property type="molecule type" value="Genomic_DNA"/>
</dbReference>
<dbReference type="PIRSF" id="PIRSF006060">
    <property type="entry name" value="AA_transporter"/>
    <property type="match status" value="1"/>
</dbReference>
<evidence type="ECO:0000259" key="11">
    <source>
        <dbReference type="Pfam" id="PF00324"/>
    </source>
</evidence>
<keyword evidence="6 10" id="KW-0812">Transmembrane</keyword>
<dbReference type="Pfam" id="PF00324">
    <property type="entry name" value="AA_permease"/>
    <property type="match status" value="1"/>
</dbReference>
<evidence type="ECO:0000256" key="3">
    <source>
        <dbReference type="ARBA" id="ARBA00022448"/>
    </source>
</evidence>
<dbReference type="STRING" id="156980.SAMN04489745_3244"/>
<dbReference type="Proteomes" id="UP000182652">
    <property type="component" value="Unassembled WGS sequence"/>
</dbReference>
<protein>
    <submittedName>
        <fullName evidence="12">Histidine:proton symporter, AAT family</fullName>
    </submittedName>
</protein>
<accession>A0A1H4VL32</accession>
<evidence type="ECO:0000256" key="7">
    <source>
        <dbReference type="ARBA" id="ARBA00022970"/>
    </source>
</evidence>
<gene>
    <name evidence="12" type="ORF">SAMN04489745_3244</name>
</gene>
<evidence type="ECO:0000256" key="4">
    <source>
        <dbReference type="ARBA" id="ARBA00022475"/>
    </source>
</evidence>
<dbReference type="InterPro" id="IPR004840">
    <property type="entry name" value="Amino_acid_permease_CS"/>
</dbReference>
<evidence type="ECO:0000256" key="8">
    <source>
        <dbReference type="ARBA" id="ARBA00022989"/>
    </source>
</evidence>
<feature type="domain" description="Amino acid permease/ SLC12A" evidence="11">
    <location>
        <begin position="16"/>
        <end position="446"/>
    </location>
</feature>
<feature type="transmembrane region" description="Helical" evidence="10">
    <location>
        <begin position="125"/>
        <end position="143"/>
    </location>
</feature>
<feature type="transmembrane region" description="Helical" evidence="10">
    <location>
        <begin position="400"/>
        <end position="424"/>
    </location>
</feature>
<organism evidence="12 13">
    <name type="scientific">Arthrobacter woluwensis</name>
    <dbReference type="NCBI Taxonomy" id="156980"/>
    <lineage>
        <taxon>Bacteria</taxon>
        <taxon>Bacillati</taxon>
        <taxon>Actinomycetota</taxon>
        <taxon>Actinomycetes</taxon>
        <taxon>Micrococcales</taxon>
        <taxon>Micrococcaceae</taxon>
        <taxon>Arthrobacter</taxon>
    </lineage>
</organism>
<evidence type="ECO:0000313" key="13">
    <source>
        <dbReference type="Proteomes" id="UP000182652"/>
    </source>
</evidence>
<dbReference type="Gene3D" id="1.20.1740.10">
    <property type="entry name" value="Amino acid/polyamine transporter I"/>
    <property type="match status" value="1"/>
</dbReference>
<evidence type="ECO:0000313" key="12">
    <source>
        <dbReference type="EMBL" id="SEC81842.1"/>
    </source>
</evidence>
<dbReference type="GO" id="GO:0055085">
    <property type="term" value="P:transmembrane transport"/>
    <property type="evidence" value="ECO:0007669"/>
    <property type="project" value="InterPro"/>
</dbReference>
<evidence type="ECO:0000256" key="9">
    <source>
        <dbReference type="ARBA" id="ARBA00023136"/>
    </source>
</evidence>
<keyword evidence="13" id="KW-1185">Reference proteome</keyword>
<feature type="transmembrane region" description="Helical" evidence="10">
    <location>
        <begin position="200"/>
        <end position="224"/>
    </location>
</feature>
<feature type="transmembrane region" description="Helical" evidence="10">
    <location>
        <begin position="332"/>
        <end position="352"/>
    </location>
</feature>
<feature type="transmembrane region" description="Helical" evidence="10">
    <location>
        <begin position="44"/>
        <end position="63"/>
    </location>
</feature>
<keyword evidence="9 10" id="KW-0472">Membrane</keyword>
<evidence type="ECO:0000256" key="6">
    <source>
        <dbReference type="ARBA" id="ARBA00022692"/>
    </source>
</evidence>
<dbReference type="AlphaFoldDB" id="A0A1H4VL32"/>
<dbReference type="PANTHER" id="PTHR43495:SF4">
    <property type="entry name" value="AROMATIC AMINO ACID TRANSPORT PROTEIN AROP"/>
    <property type="match status" value="1"/>
</dbReference>
<dbReference type="GO" id="GO:0005886">
    <property type="term" value="C:plasma membrane"/>
    <property type="evidence" value="ECO:0007669"/>
    <property type="project" value="UniProtKB-SubCell"/>
</dbReference>
<feature type="transmembrane region" description="Helical" evidence="10">
    <location>
        <begin position="275"/>
        <end position="300"/>
    </location>
</feature>
<evidence type="ECO:0000256" key="10">
    <source>
        <dbReference type="SAM" id="Phobius"/>
    </source>
</evidence>
<dbReference type="GO" id="GO:0006865">
    <property type="term" value="P:amino acid transport"/>
    <property type="evidence" value="ECO:0007669"/>
    <property type="project" value="UniProtKB-KW"/>
</dbReference>
<feature type="transmembrane region" description="Helical" evidence="10">
    <location>
        <begin position="245"/>
        <end position="263"/>
    </location>
</feature>
<feature type="transmembrane region" description="Helical" evidence="10">
    <location>
        <begin position="358"/>
        <end position="379"/>
    </location>
</feature>
<evidence type="ECO:0000256" key="1">
    <source>
        <dbReference type="ARBA" id="ARBA00004429"/>
    </source>
</evidence>
<keyword evidence="5" id="KW-0997">Cell inner membrane</keyword>
<keyword evidence="4" id="KW-1003">Cell membrane</keyword>
<keyword evidence="7" id="KW-0029">Amino-acid transport</keyword>
<keyword evidence="8 10" id="KW-1133">Transmembrane helix</keyword>
<comment type="subcellular location">
    <subcellularLocation>
        <location evidence="1">Cell inner membrane</location>
        <topology evidence="1">Multi-pass membrane protein</topology>
    </subcellularLocation>
</comment>
<dbReference type="RefSeq" id="WP_066214928.1">
    <property type="nucleotide sequence ID" value="NZ_FNSN01000004.1"/>
</dbReference>
<sequence length="485" mass="51981">MTSSSTGLRRGLNARHIRFIALGSAIGTGLFYGSSAAIQAAGPAVLFAYLVGGAVVFMVMRALGEMAVRHPVAGSFGQYASRYLGPYSGFLTGWTYVFEMFVVALADVTAFGVYMGFWFPNVERWVWILSAVFIIAAVNLVSVKVFGELEFWFSIIKITAIIAMIVGGIAIIVFGLNNQHENAAGLHNLWDQGGLTPNGLWGLLSSFTIVMFAFGGTEVIGITAGEAQDPKKVIPKAINSVPVRILFFYILTLGIIMTLQPWNTINGEASPFVSIFSSLGLTGAAHVLNAVVITSALSAINADIFGAGRMLHGLAQQGQAPKAFMKTSKSGVPFLTVLAMVASLLLGVLLNIWFHDQIFFLIAALATFATVVVWLVILLSHVRMKAEIKRDGMLPSEFPVPLWPTGSYLAIGFIVFVIVMIGVLPDSRPALLIGALWIAILTAVYFLFLKGSGRTRIELVDETGLLPVVDPAGDTTTPVPVHNAP</sequence>
<evidence type="ECO:0000256" key="5">
    <source>
        <dbReference type="ARBA" id="ARBA00022519"/>
    </source>
</evidence>
<dbReference type="PANTHER" id="PTHR43495">
    <property type="entry name" value="GABA PERMEASE"/>
    <property type="match status" value="1"/>
</dbReference>
<feature type="transmembrane region" description="Helical" evidence="10">
    <location>
        <begin position="19"/>
        <end position="38"/>
    </location>
</feature>
<dbReference type="PROSITE" id="PS00218">
    <property type="entry name" value="AMINO_ACID_PERMEASE_1"/>
    <property type="match status" value="1"/>
</dbReference>
<dbReference type="FunFam" id="1.20.1740.10:FF:000001">
    <property type="entry name" value="Amino acid permease"/>
    <property type="match status" value="1"/>
</dbReference>
<comment type="similarity">
    <text evidence="2">Belongs to the amino acid-polyamine-organocation (APC) superfamily. Amino acid transporter (AAT) (TC 2.A.3.1) family.</text>
</comment>
<dbReference type="InterPro" id="IPR004841">
    <property type="entry name" value="AA-permease/SLC12A_dom"/>
</dbReference>